<comment type="similarity">
    <text evidence="4">Belongs to the AB hydrolase superfamily. Lipase family.</text>
</comment>
<dbReference type="GO" id="GO:0032585">
    <property type="term" value="C:multivesicular body membrane"/>
    <property type="evidence" value="ECO:0007669"/>
    <property type="project" value="UniProtKB-SubCell"/>
</dbReference>
<dbReference type="SUPFAM" id="SSF53474">
    <property type="entry name" value="alpha/beta-Hydrolases"/>
    <property type="match status" value="1"/>
</dbReference>
<keyword evidence="21" id="KW-0732">Signal</keyword>
<evidence type="ECO:0000256" key="12">
    <source>
        <dbReference type="ARBA" id="ARBA00022963"/>
    </source>
</evidence>
<dbReference type="Pfam" id="PF01764">
    <property type="entry name" value="Lipase_3"/>
    <property type="match status" value="1"/>
</dbReference>
<dbReference type="GO" id="GO:0034727">
    <property type="term" value="P:piecemeal microautophagy of the nucleus"/>
    <property type="evidence" value="ECO:0007669"/>
    <property type="project" value="TreeGrafter"/>
</dbReference>
<evidence type="ECO:0000256" key="6">
    <source>
        <dbReference type="ARBA" id="ARBA00013279"/>
    </source>
</evidence>
<evidence type="ECO:0000313" key="23">
    <source>
        <dbReference type="EMBL" id="KZZ90664.1"/>
    </source>
</evidence>
<dbReference type="Proteomes" id="UP000242877">
    <property type="component" value="Unassembled WGS sequence"/>
</dbReference>
<evidence type="ECO:0000256" key="5">
    <source>
        <dbReference type="ARBA" id="ARBA00011137"/>
    </source>
</evidence>
<dbReference type="CDD" id="cd00519">
    <property type="entry name" value="Lipase_3"/>
    <property type="match status" value="1"/>
</dbReference>
<evidence type="ECO:0000256" key="2">
    <source>
        <dbReference type="ARBA" id="ARBA00004270"/>
    </source>
</evidence>
<evidence type="ECO:0000256" key="1">
    <source>
        <dbReference type="ARBA" id="ARBA00001024"/>
    </source>
</evidence>
<evidence type="ECO:0000256" key="7">
    <source>
        <dbReference type="ARBA" id="ARBA00018542"/>
    </source>
</evidence>
<dbReference type="GO" id="GO:0004620">
    <property type="term" value="F:phospholipase activity"/>
    <property type="evidence" value="ECO:0007669"/>
    <property type="project" value="TreeGrafter"/>
</dbReference>
<evidence type="ECO:0000256" key="21">
    <source>
        <dbReference type="SAM" id="SignalP"/>
    </source>
</evidence>
<evidence type="ECO:0000256" key="11">
    <source>
        <dbReference type="ARBA" id="ARBA00022801"/>
    </source>
</evidence>
<comment type="subunit">
    <text evidence="5">Binds to both phosphatidylinositol (PI) and phosphatidylinositol 3,5-bisphosphate (PIP2).</text>
</comment>
<keyword evidence="18" id="KW-0325">Glycoprotein</keyword>
<feature type="chain" id="PRO_5007894535" description="Putative lipase ATG15" evidence="21">
    <location>
        <begin position="25"/>
        <end position="649"/>
    </location>
</feature>
<dbReference type="Gene3D" id="3.40.50.1820">
    <property type="entry name" value="alpha/beta hydrolase"/>
    <property type="match status" value="1"/>
</dbReference>
<comment type="catalytic activity">
    <reaction evidence="1">
        <text>a triacylglycerol + H2O = a diacylglycerol + a fatty acid + H(+)</text>
        <dbReference type="Rhea" id="RHEA:12044"/>
        <dbReference type="ChEBI" id="CHEBI:15377"/>
        <dbReference type="ChEBI" id="CHEBI:15378"/>
        <dbReference type="ChEBI" id="CHEBI:17855"/>
        <dbReference type="ChEBI" id="CHEBI:18035"/>
        <dbReference type="ChEBI" id="CHEBI:28868"/>
        <dbReference type="EC" id="3.1.1.3"/>
    </reaction>
</comment>
<gene>
    <name evidence="23" type="ORF">AAP_03759</name>
</gene>
<evidence type="ECO:0000259" key="22">
    <source>
        <dbReference type="Pfam" id="PF01764"/>
    </source>
</evidence>
<keyword evidence="10" id="KW-0967">Endosome</keyword>
<evidence type="ECO:0000256" key="14">
    <source>
        <dbReference type="ARBA" id="ARBA00022989"/>
    </source>
</evidence>
<dbReference type="GO" id="GO:0005775">
    <property type="term" value="C:vacuolar lumen"/>
    <property type="evidence" value="ECO:0007669"/>
    <property type="project" value="TreeGrafter"/>
</dbReference>
<name>A0A167XZB9_9EURO</name>
<keyword evidence="16" id="KW-0443">Lipid metabolism</keyword>
<evidence type="ECO:0000256" key="15">
    <source>
        <dbReference type="ARBA" id="ARBA00023006"/>
    </source>
</evidence>
<sequence>MLLPSPSWSAITLASALTARVALAFSYDPALLKPQIPLAPSVPVPELDPDPDLDLAAPSEFRLQHIFHHGTYRFPSLHKRLDVTPDNIKSVTADDGLSFQSVPHLFARSRPITIERLVDRSVTAVEAHLAAARTDGYAQVLSSDSWTVDDVDGPDITDKESVLALAKMAANAYIMVPGTERWADVSGPFNHSQNFGWEDDGLRGHIYADEDNSTIVVSLKGTSTALFDGQGTTTNDKVNDNLFFSCCCGQGGSFLWRQVCDCATDTYTCNSTCLSTSLRAENRYYRAALDLYANVTSLYPSSNVWIVGHSLGGAISSMLGQTFGVPVVTFEAVPEALPSSRLGLPTPPGSDPMRPQKRKYSGAYHFGHTADPVYMGTCNSMTSVCTLAGYAMESVCHSGFRCVYDTVEDLGWRSGIGTHRILAVISDVIERYDDVPKCVRDTECVDCFNWKFFESNHSEPITSTKTRTGPPVTRTRTSTCKTPGWWGCLDPTTTTDASTTTADTTTTSSPDSTTTCHTPGWFGCRDPTTTVVTTTSTIPSIKPTTTTTSCQNPGWWGCRDPTATATPTQTSAMVTATRAITETLTPAPTATGVLPTSTFPMTSSISSTSICLTPGRIYGCWDKPEATTSSSAVCKTPGWFWGCRDEPED</sequence>
<dbReference type="FunFam" id="3.40.50.1820:FF:000129">
    <property type="entry name" value="Autophagy related lipase Atg15, putative"/>
    <property type="match status" value="1"/>
</dbReference>
<dbReference type="EC" id="3.1.1.3" evidence="6"/>
<evidence type="ECO:0000256" key="20">
    <source>
        <dbReference type="ARBA" id="ARBA00029828"/>
    </source>
</evidence>
<dbReference type="OrthoDB" id="58570at2759"/>
<keyword evidence="14" id="KW-1133">Transmembrane helix</keyword>
<keyword evidence="24" id="KW-1185">Reference proteome</keyword>
<evidence type="ECO:0000256" key="4">
    <source>
        <dbReference type="ARBA" id="ARBA00010701"/>
    </source>
</evidence>
<evidence type="ECO:0000256" key="17">
    <source>
        <dbReference type="ARBA" id="ARBA00023136"/>
    </source>
</evidence>
<evidence type="ECO:0000256" key="16">
    <source>
        <dbReference type="ARBA" id="ARBA00023098"/>
    </source>
</evidence>
<dbReference type="InterPro" id="IPR050805">
    <property type="entry name" value="ATG15_Lipase"/>
</dbReference>
<dbReference type="GO" id="GO:0004806">
    <property type="term" value="F:triacylglycerol lipase activity"/>
    <property type="evidence" value="ECO:0007669"/>
    <property type="project" value="UniProtKB-EC"/>
</dbReference>
<protein>
    <recommendedName>
        <fullName evidence="7">Putative lipase ATG15</fullName>
        <ecNumber evidence="6">3.1.1.3</ecNumber>
    </recommendedName>
    <alternativeName>
        <fullName evidence="20">Autophagy-related protein 15</fullName>
    </alternativeName>
    <alternativeName>
        <fullName evidence="8">Putative lipase atg15</fullName>
    </alternativeName>
</protein>
<dbReference type="EMBL" id="AZGZ01000016">
    <property type="protein sequence ID" value="KZZ90664.1"/>
    <property type="molecule type" value="Genomic_DNA"/>
</dbReference>
<keyword evidence="13" id="KW-0735">Signal-anchor</keyword>
<dbReference type="PANTHER" id="PTHR47175:SF2">
    <property type="entry name" value="LIPASE ATG15-RELATED"/>
    <property type="match status" value="1"/>
</dbReference>
<reference evidence="23 24" key="1">
    <citation type="journal article" date="2016" name="Genome Biol. Evol.">
        <title>Divergent and convergent evolution of fungal pathogenicity.</title>
        <authorList>
            <person name="Shang Y."/>
            <person name="Xiao G."/>
            <person name="Zheng P."/>
            <person name="Cen K."/>
            <person name="Zhan S."/>
            <person name="Wang C."/>
        </authorList>
    </citation>
    <scope>NUCLEOTIDE SEQUENCE [LARGE SCALE GENOMIC DNA]</scope>
    <source>
        <strain evidence="23 24">ARSEF 7405</strain>
    </source>
</reference>
<comment type="caution">
    <text evidence="23">The sequence shown here is derived from an EMBL/GenBank/DDBJ whole genome shotgun (WGS) entry which is preliminary data.</text>
</comment>
<accession>A0A167XZB9</accession>
<evidence type="ECO:0000256" key="3">
    <source>
        <dbReference type="ARBA" id="ARBA00004343"/>
    </source>
</evidence>
<feature type="domain" description="Fungal lipase-type" evidence="22">
    <location>
        <begin position="293"/>
        <end position="320"/>
    </location>
</feature>
<dbReference type="InterPro" id="IPR029058">
    <property type="entry name" value="AB_hydrolase_fold"/>
</dbReference>
<feature type="signal peptide" evidence="21">
    <location>
        <begin position="1"/>
        <end position="24"/>
    </location>
</feature>
<keyword evidence="9" id="KW-0812">Transmembrane</keyword>
<dbReference type="PANTHER" id="PTHR47175">
    <property type="entry name" value="LIPASE ATG15-RELATED"/>
    <property type="match status" value="1"/>
</dbReference>
<evidence type="ECO:0000313" key="24">
    <source>
        <dbReference type="Proteomes" id="UP000242877"/>
    </source>
</evidence>
<evidence type="ECO:0000256" key="9">
    <source>
        <dbReference type="ARBA" id="ARBA00022692"/>
    </source>
</evidence>
<dbReference type="VEuPathDB" id="FungiDB:AAP_03759"/>
<evidence type="ECO:0000256" key="10">
    <source>
        <dbReference type="ARBA" id="ARBA00022753"/>
    </source>
</evidence>
<organism evidence="23 24">
    <name type="scientific">Ascosphaera apis ARSEF 7405</name>
    <dbReference type="NCBI Taxonomy" id="392613"/>
    <lineage>
        <taxon>Eukaryota</taxon>
        <taxon>Fungi</taxon>
        <taxon>Dikarya</taxon>
        <taxon>Ascomycota</taxon>
        <taxon>Pezizomycotina</taxon>
        <taxon>Eurotiomycetes</taxon>
        <taxon>Eurotiomycetidae</taxon>
        <taxon>Onygenales</taxon>
        <taxon>Ascosphaeraceae</taxon>
        <taxon>Ascosphaera</taxon>
    </lineage>
</organism>
<dbReference type="GO" id="GO:0006660">
    <property type="term" value="P:phosphatidylserine catabolic process"/>
    <property type="evidence" value="ECO:0007669"/>
    <property type="project" value="TreeGrafter"/>
</dbReference>
<evidence type="ECO:0000256" key="13">
    <source>
        <dbReference type="ARBA" id="ARBA00022968"/>
    </source>
</evidence>
<keyword evidence="15" id="KW-0072">Autophagy</keyword>
<comment type="subcellular location">
    <subcellularLocation>
        <location evidence="3">Endosome</location>
        <location evidence="3">Multivesicular body membrane</location>
        <topology evidence="3">Single-pass type II membrane protein</topology>
    </subcellularLocation>
    <subcellularLocation>
        <location evidence="2">Prevacuolar compartment membrane</location>
        <topology evidence="2">Single-pass type II membrane protein</topology>
    </subcellularLocation>
</comment>
<comment type="function">
    <text evidence="19">Lipase which is essential for lysis of subvacuolar cytoplasm to vacuole targeted bodies and intravacuolar autophagic bodies. Involved in the lysis of intravacuolar multivesicular body (MVB) vesicles. The intravacuolar membrane disintegration by ATG15 is critical to life span extension.</text>
</comment>
<dbReference type="InterPro" id="IPR002921">
    <property type="entry name" value="Fungal_lipase-type"/>
</dbReference>
<keyword evidence="12" id="KW-0442">Lipid degradation</keyword>
<proteinExistence type="inferred from homology"/>
<dbReference type="GO" id="GO:0034496">
    <property type="term" value="P:multivesicular body membrane disassembly"/>
    <property type="evidence" value="ECO:0007669"/>
    <property type="project" value="TreeGrafter"/>
</dbReference>
<keyword evidence="11" id="KW-0378">Hydrolase</keyword>
<evidence type="ECO:0000256" key="18">
    <source>
        <dbReference type="ARBA" id="ARBA00023180"/>
    </source>
</evidence>
<evidence type="ECO:0000256" key="19">
    <source>
        <dbReference type="ARBA" id="ARBA00024663"/>
    </source>
</evidence>
<dbReference type="GO" id="GO:0046461">
    <property type="term" value="P:neutral lipid catabolic process"/>
    <property type="evidence" value="ECO:0007669"/>
    <property type="project" value="TreeGrafter"/>
</dbReference>
<evidence type="ECO:0000256" key="8">
    <source>
        <dbReference type="ARBA" id="ARBA00019241"/>
    </source>
</evidence>
<keyword evidence="17" id="KW-0472">Membrane</keyword>
<dbReference type="AlphaFoldDB" id="A0A167XZB9"/>